<dbReference type="Pfam" id="PF00078">
    <property type="entry name" value="RVT_1"/>
    <property type="match status" value="1"/>
</dbReference>
<dbReference type="PANTHER" id="PTHR33116">
    <property type="entry name" value="REVERSE TRANSCRIPTASE ZINC-BINDING DOMAIN-CONTAINING PROTEIN-RELATED-RELATED"/>
    <property type="match status" value="1"/>
</dbReference>
<dbReference type="Proteomes" id="UP000596661">
    <property type="component" value="Chromosome 9"/>
</dbReference>
<dbReference type="PANTHER" id="PTHR33116:SF86">
    <property type="entry name" value="REVERSE TRANSCRIPTASE DOMAIN-CONTAINING PROTEIN"/>
    <property type="match status" value="1"/>
</dbReference>
<dbReference type="OMA" id="VEWIFME"/>
<dbReference type="Gramene" id="evm.model.09.1276">
    <property type="protein sequence ID" value="cds.evm.model.09.1276"/>
    <property type="gene ID" value="evm.TU.09.1276"/>
</dbReference>
<name>A0A803QDX6_CANSA</name>
<evidence type="ECO:0000313" key="2">
    <source>
        <dbReference type="EnsemblPlants" id="cds.evm.model.09.1276"/>
    </source>
</evidence>
<dbReference type="SUPFAM" id="SSF56672">
    <property type="entry name" value="DNA/RNA polymerases"/>
    <property type="match status" value="1"/>
</dbReference>
<reference evidence="2" key="1">
    <citation type="submission" date="2018-11" db="EMBL/GenBank/DDBJ databases">
        <authorList>
            <person name="Grassa J C."/>
        </authorList>
    </citation>
    <scope>NUCLEOTIDE SEQUENCE [LARGE SCALE GENOMIC DNA]</scope>
</reference>
<dbReference type="EnsemblPlants" id="evm.model.09.1276">
    <property type="protein sequence ID" value="cds.evm.model.09.1276"/>
    <property type="gene ID" value="evm.TU.09.1276"/>
</dbReference>
<proteinExistence type="predicted"/>
<evidence type="ECO:0000259" key="1">
    <source>
        <dbReference type="PROSITE" id="PS50878"/>
    </source>
</evidence>
<feature type="domain" description="Reverse transcriptase" evidence="1">
    <location>
        <begin position="84"/>
        <end position="354"/>
    </location>
</feature>
<dbReference type="EMBL" id="UZAU01000765">
    <property type="status" value="NOT_ANNOTATED_CDS"/>
    <property type="molecule type" value="Genomic_DNA"/>
</dbReference>
<dbReference type="InterPro" id="IPR000477">
    <property type="entry name" value="RT_dom"/>
</dbReference>
<accession>A0A803QDX6</accession>
<reference evidence="2" key="2">
    <citation type="submission" date="2021-03" db="UniProtKB">
        <authorList>
            <consortium name="EnsemblPlants"/>
        </authorList>
    </citation>
    <scope>IDENTIFICATION</scope>
</reference>
<dbReference type="PROSITE" id="PS50878">
    <property type="entry name" value="RT_POL"/>
    <property type="match status" value="1"/>
</dbReference>
<dbReference type="AlphaFoldDB" id="A0A803QDX6"/>
<organism evidence="2 3">
    <name type="scientific">Cannabis sativa</name>
    <name type="common">Hemp</name>
    <name type="synonym">Marijuana</name>
    <dbReference type="NCBI Taxonomy" id="3483"/>
    <lineage>
        <taxon>Eukaryota</taxon>
        <taxon>Viridiplantae</taxon>
        <taxon>Streptophyta</taxon>
        <taxon>Embryophyta</taxon>
        <taxon>Tracheophyta</taxon>
        <taxon>Spermatophyta</taxon>
        <taxon>Magnoliopsida</taxon>
        <taxon>eudicotyledons</taxon>
        <taxon>Gunneridae</taxon>
        <taxon>Pentapetalae</taxon>
        <taxon>rosids</taxon>
        <taxon>fabids</taxon>
        <taxon>Rosales</taxon>
        <taxon>Cannabaceae</taxon>
        <taxon>Cannabis</taxon>
    </lineage>
</organism>
<dbReference type="CDD" id="cd01650">
    <property type="entry name" value="RT_nLTR_like"/>
    <property type="match status" value="1"/>
</dbReference>
<sequence>MVSFYTELFSTSGNLHNDILEDITPAITPEMNTDLLALVTHEEVRKSLFQMHPDKSLGPDGMTPSFFQKCWDIVGSDVVKLVRDFFDTASIPEDLNNTNLELILKKKNLENMGDLRPIALCNVVYKVSFKVMANRLKLFLADIVFENQSAFVPGRLITDNILVSFEIMHYLKRKGKGTVGQMALKLDMSKAYDRVEWPFLEVLLLKLGFHPRCVQLIMALVVSVRYWISSGGKFLGHTTPSWGIHQGDPLSPYLFIICTEVLSSLIRKYETKGWIKGCQVARGAPHITHMFFANDSYLYCRAPEREAQMVMTLLEKYELASGQIVNQEKSSIFFSKNTHSSTQESSCSIMGMPEVGDDGFYLGLPNIMKHNKNAVLGFLKDKMRKRVESWDSKFLSRAGKEVLIKLVAQSLPNYAMSVFLIPKGICEDLEQLMCKFWWKSSSKNKSGIHWMKWDRMCEAKDQGGMVFRHLHDFNIALLGKQAWRLHTLTNSLVGKLFKAKYYPRGSFISVEL</sequence>
<keyword evidence="3" id="KW-1185">Reference proteome</keyword>
<dbReference type="InterPro" id="IPR043502">
    <property type="entry name" value="DNA/RNA_pol_sf"/>
</dbReference>
<evidence type="ECO:0000313" key="3">
    <source>
        <dbReference type="Proteomes" id="UP000596661"/>
    </source>
</evidence>
<protein>
    <recommendedName>
        <fullName evidence="1">Reverse transcriptase domain-containing protein</fullName>
    </recommendedName>
</protein>